<sequence>MRSDRLLSLLLLLQTHGRLPAPELARRLEVSVRTVLRDVEALSAAGIPVYTERGRHGGIALLAGFRTDVTGMTADEARALFVLLTGDTHAALGLGAAAGSALRKIMAALPAPHREAADLVARRIIVDPVRWRTGASSVDLSTLQEAVFTDRRLRLRYRSGDASAPTDRVVDPYGLVEKAGVWYLVADRDGAPRLYRADRVVDAEVMDAPADRRHTTLAAEWETLRARVDEFPARLTVRVRVAPAALARFALLHRAELVSAVPAKATEAVEVELRFAALPAARTLLAFGTDVTVLSPESVIADLAEVSAATAAHYANHRHRSGA</sequence>
<keyword evidence="4" id="KW-0238">DNA-binding</keyword>
<dbReference type="Pfam" id="PF13280">
    <property type="entry name" value="WYL"/>
    <property type="match status" value="1"/>
</dbReference>
<dbReference type="Pfam" id="PF25583">
    <property type="entry name" value="WCX"/>
    <property type="match status" value="1"/>
</dbReference>
<keyword evidence="2" id="KW-0804">Transcription</keyword>
<reference evidence="4 5" key="1">
    <citation type="submission" date="2023-07" db="EMBL/GenBank/DDBJ databases">
        <title>Sequencing the genomes of 1000 actinobacteria strains.</title>
        <authorList>
            <person name="Klenk H.-P."/>
        </authorList>
    </citation>
    <scope>NUCLEOTIDE SEQUENCE [LARGE SCALE GENOMIC DNA]</scope>
    <source>
        <strain evidence="4 5">DSM 44709</strain>
    </source>
</reference>
<dbReference type="EMBL" id="JAUSUZ010000001">
    <property type="protein sequence ID" value="MDQ0365354.1"/>
    <property type="molecule type" value="Genomic_DNA"/>
</dbReference>
<dbReference type="InterPro" id="IPR057727">
    <property type="entry name" value="WCX_dom"/>
</dbReference>
<dbReference type="InterPro" id="IPR036388">
    <property type="entry name" value="WH-like_DNA-bd_sf"/>
</dbReference>
<protein>
    <submittedName>
        <fullName evidence="4">DNA-binding transcriptional regulator YafY</fullName>
    </submittedName>
</protein>
<dbReference type="PROSITE" id="PS52050">
    <property type="entry name" value="WYL"/>
    <property type="match status" value="1"/>
</dbReference>
<proteinExistence type="predicted"/>
<dbReference type="PANTHER" id="PTHR34580:SF1">
    <property type="entry name" value="PROTEIN PAFC"/>
    <property type="match status" value="1"/>
</dbReference>
<dbReference type="PROSITE" id="PS51000">
    <property type="entry name" value="HTH_DEOR_2"/>
    <property type="match status" value="1"/>
</dbReference>
<dbReference type="InterPro" id="IPR051534">
    <property type="entry name" value="CBASS_pafABC_assoc_protein"/>
</dbReference>
<evidence type="ECO:0000256" key="1">
    <source>
        <dbReference type="ARBA" id="ARBA00023015"/>
    </source>
</evidence>
<evidence type="ECO:0000256" key="2">
    <source>
        <dbReference type="ARBA" id="ARBA00023163"/>
    </source>
</evidence>
<comment type="caution">
    <text evidence="4">The sequence shown here is derived from an EMBL/GenBank/DDBJ whole genome shotgun (WGS) entry which is preliminary data.</text>
</comment>
<dbReference type="InterPro" id="IPR036390">
    <property type="entry name" value="WH_DNA-bd_sf"/>
</dbReference>
<dbReference type="AlphaFoldDB" id="A0AAE3VY75"/>
<gene>
    <name evidence="4" type="ORF">J2S42_002023</name>
</gene>
<dbReference type="RefSeq" id="WP_307237850.1">
    <property type="nucleotide sequence ID" value="NZ_JAUSUZ010000001.1"/>
</dbReference>
<dbReference type="InterPro" id="IPR028349">
    <property type="entry name" value="PafC-like"/>
</dbReference>
<evidence type="ECO:0000313" key="4">
    <source>
        <dbReference type="EMBL" id="MDQ0365354.1"/>
    </source>
</evidence>
<keyword evidence="1" id="KW-0805">Transcription regulation</keyword>
<dbReference type="GO" id="GO:0003700">
    <property type="term" value="F:DNA-binding transcription factor activity"/>
    <property type="evidence" value="ECO:0007669"/>
    <property type="project" value="InterPro"/>
</dbReference>
<dbReference type="PIRSF" id="PIRSF016838">
    <property type="entry name" value="PafC"/>
    <property type="match status" value="1"/>
</dbReference>
<dbReference type="Pfam" id="PF08279">
    <property type="entry name" value="HTH_11"/>
    <property type="match status" value="1"/>
</dbReference>
<organism evidence="4 5">
    <name type="scientific">Catenuloplanes indicus</name>
    <dbReference type="NCBI Taxonomy" id="137267"/>
    <lineage>
        <taxon>Bacteria</taxon>
        <taxon>Bacillati</taxon>
        <taxon>Actinomycetota</taxon>
        <taxon>Actinomycetes</taxon>
        <taxon>Micromonosporales</taxon>
        <taxon>Micromonosporaceae</taxon>
        <taxon>Catenuloplanes</taxon>
    </lineage>
</organism>
<evidence type="ECO:0000313" key="5">
    <source>
        <dbReference type="Proteomes" id="UP001240236"/>
    </source>
</evidence>
<dbReference type="PANTHER" id="PTHR34580">
    <property type="match status" value="1"/>
</dbReference>
<dbReference type="Proteomes" id="UP001240236">
    <property type="component" value="Unassembled WGS sequence"/>
</dbReference>
<dbReference type="InterPro" id="IPR001034">
    <property type="entry name" value="DeoR_HTH"/>
</dbReference>
<feature type="domain" description="HTH deoR-type" evidence="3">
    <location>
        <begin position="2"/>
        <end position="61"/>
    </location>
</feature>
<name>A0AAE3VY75_9ACTN</name>
<accession>A0AAE3VY75</accession>
<dbReference type="InterPro" id="IPR013196">
    <property type="entry name" value="HTH_11"/>
</dbReference>
<dbReference type="GO" id="GO:0003677">
    <property type="term" value="F:DNA binding"/>
    <property type="evidence" value="ECO:0007669"/>
    <property type="project" value="UniProtKB-KW"/>
</dbReference>
<dbReference type="Gene3D" id="1.10.10.10">
    <property type="entry name" value="Winged helix-like DNA-binding domain superfamily/Winged helix DNA-binding domain"/>
    <property type="match status" value="1"/>
</dbReference>
<evidence type="ECO:0000259" key="3">
    <source>
        <dbReference type="PROSITE" id="PS51000"/>
    </source>
</evidence>
<dbReference type="InterPro" id="IPR026881">
    <property type="entry name" value="WYL_dom"/>
</dbReference>
<keyword evidence="5" id="KW-1185">Reference proteome</keyword>
<dbReference type="SUPFAM" id="SSF46785">
    <property type="entry name" value="Winged helix' DNA-binding domain"/>
    <property type="match status" value="1"/>
</dbReference>